<protein>
    <submittedName>
        <fullName evidence="2">Uncharacterized protein</fullName>
    </submittedName>
</protein>
<evidence type="ECO:0000313" key="3">
    <source>
        <dbReference type="Proteomes" id="UP000005143"/>
    </source>
</evidence>
<comment type="caution">
    <text evidence="2">The sequence shown here is derived from an EMBL/GenBank/DDBJ whole genome shotgun (WGS) entry which is preliminary data.</text>
</comment>
<accession>H0E9G0</accession>
<keyword evidence="3" id="KW-1185">Reference proteome</keyword>
<feature type="region of interest" description="Disordered" evidence="1">
    <location>
        <begin position="15"/>
        <end position="44"/>
    </location>
</feature>
<gene>
    <name evidence="2" type="ORF">PAI11_34790</name>
</gene>
<evidence type="ECO:0000256" key="1">
    <source>
        <dbReference type="SAM" id="MobiDB-lite"/>
    </source>
</evidence>
<evidence type="ECO:0000313" key="2">
    <source>
        <dbReference type="EMBL" id="EHN09693.1"/>
    </source>
</evidence>
<organism evidence="2 3">
    <name type="scientific">Patulibacter medicamentivorans</name>
    <dbReference type="NCBI Taxonomy" id="1097667"/>
    <lineage>
        <taxon>Bacteria</taxon>
        <taxon>Bacillati</taxon>
        <taxon>Actinomycetota</taxon>
        <taxon>Thermoleophilia</taxon>
        <taxon>Solirubrobacterales</taxon>
        <taxon>Patulibacteraceae</taxon>
        <taxon>Patulibacter</taxon>
    </lineage>
</organism>
<dbReference type="AlphaFoldDB" id="H0E9G0"/>
<reference evidence="2 3" key="1">
    <citation type="journal article" date="2013" name="Biodegradation">
        <title>Quantitative proteomic analysis of ibuprofen-degrading Patulibacter sp. strain I11.</title>
        <authorList>
            <person name="Almeida B."/>
            <person name="Kjeldal H."/>
            <person name="Lolas I."/>
            <person name="Knudsen A.D."/>
            <person name="Carvalho G."/>
            <person name="Nielsen K.L."/>
            <person name="Barreto Crespo M.T."/>
            <person name="Stensballe A."/>
            <person name="Nielsen J.L."/>
        </authorList>
    </citation>
    <scope>NUCLEOTIDE SEQUENCE [LARGE SCALE GENOMIC DNA]</scope>
    <source>
        <strain evidence="2 3">I11</strain>
    </source>
</reference>
<dbReference type="Proteomes" id="UP000005143">
    <property type="component" value="Unassembled WGS sequence"/>
</dbReference>
<sequence length="44" mass="4760">MFVWPAAEAPGAANRRLARGGEARRRSCGPTTSDRHLVPARSAR</sequence>
<proteinExistence type="predicted"/>
<name>H0E9G0_9ACTN</name>
<dbReference type="EMBL" id="AGUD01000259">
    <property type="protein sequence ID" value="EHN09693.1"/>
    <property type="molecule type" value="Genomic_DNA"/>
</dbReference>